<dbReference type="OrthoDB" id="4121291at2759"/>
<evidence type="ECO:0000256" key="1">
    <source>
        <dbReference type="SAM" id="MobiDB-lite"/>
    </source>
</evidence>
<gene>
    <name evidence="2" type="ORF">B0A52_08552</name>
</gene>
<proteinExistence type="predicted"/>
<feature type="compositionally biased region" description="Polar residues" evidence="1">
    <location>
        <begin position="179"/>
        <end position="200"/>
    </location>
</feature>
<feature type="region of interest" description="Disordered" evidence="1">
    <location>
        <begin position="253"/>
        <end position="285"/>
    </location>
</feature>
<dbReference type="Proteomes" id="UP000288859">
    <property type="component" value="Unassembled WGS sequence"/>
</dbReference>
<dbReference type="VEuPathDB" id="FungiDB:PV10_08154"/>
<accession>A0A438MW31</accession>
<sequence length="435" mass="48954">MPNLLSSAYDPVLYFNPDLESDLALACPSKDFISTKGQPSPSLPPFLFEQNLYYKQYDMVPPKSQKRFRPSTHSTTVSAVSPERDLDHHNMTQYYAEPEDLSDSEFEGPNSQLTGSSSFRATKTFQKGPRRLTGATSNGEASSLLELVDNHTQTDEGQDEENVVAGPSTARGKQRYQVPASQSNDRNSTEVSKQTPTKITNWEGDQGHVTSSTRKLRGRTLQQLKPFQFDKVQHNLNTKGQVVDDQKMEEIVQQSLEKDRQTRSTGKRSRRLSSEQGPEVKGPEEERVQEIVKVEAGDAADKRRKVDNQQRARSVSSTTLSCSEFLNDPSRRERTTLKVWLDGFNGGAAPFPLNQCQEVGAFVDRIIKAWDWQFNGAKFSYAIATFPWLTEDANIVIRTGMTESLQNLMDEVDRAPVWAEGKQARCEVKVTVYVE</sequence>
<protein>
    <submittedName>
        <fullName evidence="2">Uncharacterized protein</fullName>
    </submittedName>
</protein>
<comment type="caution">
    <text evidence="2">The sequence shown here is derived from an EMBL/GenBank/DDBJ whole genome shotgun (WGS) entry which is preliminary data.</text>
</comment>
<evidence type="ECO:0000313" key="3">
    <source>
        <dbReference type="Proteomes" id="UP000288859"/>
    </source>
</evidence>
<feature type="region of interest" description="Disordered" evidence="1">
    <location>
        <begin position="63"/>
        <end position="139"/>
    </location>
</feature>
<organism evidence="2 3">
    <name type="scientific">Exophiala mesophila</name>
    <name type="common">Black yeast-like fungus</name>
    <dbReference type="NCBI Taxonomy" id="212818"/>
    <lineage>
        <taxon>Eukaryota</taxon>
        <taxon>Fungi</taxon>
        <taxon>Dikarya</taxon>
        <taxon>Ascomycota</taxon>
        <taxon>Pezizomycotina</taxon>
        <taxon>Eurotiomycetes</taxon>
        <taxon>Chaetothyriomycetidae</taxon>
        <taxon>Chaetothyriales</taxon>
        <taxon>Herpotrichiellaceae</taxon>
        <taxon>Exophiala</taxon>
    </lineage>
</organism>
<feature type="compositionally biased region" description="Basic and acidic residues" evidence="1">
    <location>
        <begin position="253"/>
        <end position="262"/>
    </location>
</feature>
<feature type="region of interest" description="Disordered" evidence="1">
    <location>
        <begin position="152"/>
        <end position="213"/>
    </location>
</feature>
<dbReference type="AlphaFoldDB" id="A0A438MW31"/>
<name>A0A438MW31_EXOME</name>
<evidence type="ECO:0000313" key="2">
    <source>
        <dbReference type="EMBL" id="RVX67947.1"/>
    </source>
</evidence>
<feature type="compositionally biased region" description="Acidic residues" evidence="1">
    <location>
        <begin position="97"/>
        <end position="106"/>
    </location>
</feature>
<feature type="compositionally biased region" description="Polar residues" evidence="1">
    <location>
        <begin position="109"/>
        <end position="125"/>
    </location>
</feature>
<dbReference type="EMBL" id="NAJM01000043">
    <property type="protein sequence ID" value="RVX67947.1"/>
    <property type="molecule type" value="Genomic_DNA"/>
</dbReference>
<reference evidence="2 3" key="1">
    <citation type="submission" date="2017-03" db="EMBL/GenBank/DDBJ databases">
        <title>Genomes of endolithic fungi from Antarctica.</title>
        <authorList>
            <person name="Coleine C."/>
            <person name="Masonjones S."/>
            <person name="Stajich J.E."/>
        </authorList>
    </citation>
    <scope>NUCLEOTIDE SEQUENCE [LARGE SCALE GENOMIC DNA]</scope>
    <source>
        <strain evidence="2 3">CCFEE 6314</strain>
    </source>
</reference>